<feature type="domain" description="SPFH" evidence="3">
    <location>
        <begin position="27"/>
        <end position="220"/>
    </location>
</feature>
<evidence type="ECO:0000256" key="1">
    <source>
        <dbReference type="SAM" id="MobiDB-lite"/>
    </source>
</evidence>
<dbReference type="InterPro" id="IPR033880">
    <property type="entry name" value="SPFH_YdjI"/>
</dbReference>
<feature type="region of interest" description="Disordered" evidence="1">
    <location>
        <begin position="281"/>
        <end position="307"/>
    </location>
</feature>
<name>A0A849C673_9NOCA</name>
<evidence type="ECO:0000313" key="5">
    <source>
        <dbReference type="Proteomes" id="UP000586827"/>
    </source>
</evidence>
<dbReference type="PANTHER" id="PTHR37826:SF2">
    <property type="entry name" value="ZINC-RIBBON DOMAIN-CONTAINING PROTEIN"/>
    <property type="match status" value="1"/>
</dbReference>
<accession>A0A849C673</accession>
<sequence>MAWFEREFIAVPPSHKNQLVHKWPDVNIRRFSRVIVDAGEIALFVHTGQVAAVMTPGRHQVDATELPGLGALLDKLSGGNAYRAELYFVGTKEFPGNKFGGRLDDILDPRSEQIVTLRVFGEYALAVRDPAALITGLTGTVDLTDPGSVISWCSDLLLRSMRITVAAGTTGGRWPILGLAAYLPEIDTEVLSATNQQLRRYGLLITRLGNFDINLAPEDTDRLKRLAKDVRYIQLAGGFQPYAAGELALGAGQGMALGGGSAVAGGFLGAGLGLSAAGQQLGTAPPASGPPPGHAPARGAAGSNGPLAAEDAGQVECAQCQVGIPAGSSFCTGCGRRLAARLCTGCGATLGPGARFCGACGSPADT</sequence>
<dbReference type="PANTHER" id="PTHR37826">
    <property type="entry name" value="FLOTILLIN BAND_7_5 DOMAIN PROTEIN"/>
    <property type="match status" value="1"/>
</dbReference>
<dbReference type="Proteomes" id="UP000586827">
    <property type="component" value="Unassembled WGS sequence"/>
</dbReference>
<protein>
    <submittedName>
        <fullName evidence="4">SPFH domain-containing protein</fullName>
    </submittedName>
</protein>
<comment type="caution">
    <text evidence="4">The sequence shown here is derived from an EMBL/GenBank/DDBJ whole genome shotgun (WGS) entry which is preliminary data.</text>
</comment>
<evidence type="ECO:0000259" key="2">
    <source>
        <dbReference type="Pfam" id="PF12773"/>
    </source>
</evidence>
<dbReference type="RefSeq" id="WP_067527775.1">
    <property type="nucleotide sequence ID" value="NZ_JABELX010000009.1"/>
</dbReference>
<dbReference type="CDD" id="cd03408">
    <property type="entry name" value="SPFH_like_u1"/>
    <property type="match status" value="1"/>
</dbReference>
<gene>
    <name evidence="4" type="ORF">HLB23_25730</name>
</gene>
<feature type="domain" description="DZANK-type" evidence="2">
    <location>
        <begin position="317"/>
        <end position="361"/>
    </location>
</feature>
<evidence type="ECO:0000313" key="4">
    <source>
        <dbReference type="EMBL" id="NNH73216.1"/>
    </source>
</evidence>
<dbReference type="AlphaFoldDB" id="A0A849C673"/>
<dbReference type="Pfam" id="PF12773">
    <property type="entry name" value="DZR"/>
    <property type="match status" value="1"/>
</dbReference>
<evidence type="ECO:0000259" key="3">
    <source>
        <dbReference type="Pfam" id="PF13421"/>
    </source>
</evidence>
<reference evidence="4 5" key="1">
    <citation type="submission" date="2020-05" db="EMBL/GenBank/DDBJ databases">
        <title>MicrobeNet Type strains.</title>
        <authorList>
            <person name="Nicholson A.C."/>
        </authorList>
    </citation>
    <scope>NUCLEOTIDE SEQUENCE [LARGE SCALE GENOMIC DNA]</scope>
    <source>
        <strain evidence="4 5">JCM 3224</strain>
    </source>
</reference>
<dbReference type="InterPro" id="IPR025874">
    <property type="entry name" value="DZR"/>
</dbReference>
<dbReference type="EMBL" id="JABELX010000009">
    <property type="protein sequence ID" value="NNH73216.1"/>
    <property type="molecule type" value="Genomic_DNA"/>
</dbReference>
<dbReference type="Pfam" id="PF13421">
    <property type="entry name" value="Band_7_1"/>
    <property type="match status" value="1"/>
</dbReference>
<organism evidence="4 5">
    <name type="scientific">Nocardia uniformis</name>
    <dbReference type="NCBI Taxonomy" id="53432"/>
    <lineage>
        <taxon>Bacteria</taxon>
        <taxon>Bacillati</taxon>
        <taxon>Actinomycetota</taxon>
        <taxon>Actinomycetes</taxon>
        <taxon>Mycobacteriales</taxon>
        <taxon>Nocardiaceae</taxon>
        <taxon>Nocardia</taxon>
    </lineage>
</organism>
<proteinExistence type="predicted"/>
<keyword evidence="5" id="KW-1185">Reference proteome</keyword>